<evidence type="ECO:0000313" key="2">
    <source>
        <dbReference type="Proteomes" id="UP000243348"/>
    </source>
</evidence>
<reference evidence="1 2" key="1">
    <citation type="journal article" date="2012" name="Genome Biol. Evol.">
        <title>Nucleomorph genome sequence of the cryptophyte alga Chroomonas mesostigmatica CCMP1168 reveals lineage-specific gene loss and genome complexity.</title>
        <authorList>
            <person name="Moore C.E."/>
            <person name="Curtis B."/>
            <person name="Mills T."/>
            <person name="Tanifuji G."/>
            <person name="Archibald J.M."/>
        </authorList>
    </citation>
    <scope>NUCLEOTIDE SEQUENCE [LARGE SCALE GENOMIC DNA]</scope>
    <source>
        <strain evidence="1 2">CCMP1168</strain>
    </source>
</reference>
<geneLocation type="nucleomorph" evidence="1"/>
<dbReference type="AlphaFoldDB" id="J7G678"/>
<gene>
    <name evidence="1" type="ORF">CMESO_413</name>
</gene>
<dbReference type="EMBL" id="CP003682">
    <property type="protein sequence ID" value="AFP65566.1"/>
    <property type="molecule type" value="Genomic_DNA"/>
</dbReference>
<name>J7G678_9CRYP</name>
<sequence length="286" mass="35115">MKNILFLRYLSGQIGFNLLFFHQYEGILILFLQKWFFFCFQRKIKKPCEKKFLIFFVQLKKKNNKLVFKKNSSKKQIMKNIGRDISKSNFQKFLLFLSLKEKKTSIYTKLKKKNFQNLIKNNFYCIYEKKVIFMNKKQKKENSLKNGKIFLFRKKAYLYFKKKTKNNFFSFCVINIDLFFYWSKFLVKEVYDNFFKRSSIIQTIHKKIKFKSKSDIWIDFFNPETNSELNFLIHSTKFFSKKKSKNFCFSCSKFFFRFKFAMDNIKCDKIFVKELKKLFKKNIQLK</sequence>
<evidence type="ECO:0000313" key="1">
    <source>
        <dbReference type="EMBL" id="AFP65566.1"/>
    </source>
</evidence>
<dbReference type="Proteomes" id="UP000243348">
    <property type="component" value="Nucleomorph 3"/>
</dbReference>
<protein>
    <submittedName>
        <fullName evidence="1">Uncharacterized protein</fullName>
    </submittedName>
</protein>
<organism evidence="1 2">
    <name type="scientific">Chroomonas mesostigmatica CCMP1168</name>
    <dbReference type="NCBI Taxonomy" id="1195612"/>
    <lineage>
        <taxon>Eukaryota</taxon>
        <taxon>Cryptophyceae</taxon>
        <taxon>Pyrenomonadales</taxon>
        <taxon>Chroomonadaceae</taxon>
        <taxon>Chroomonas</taxon>
    </lineage>
</organism>
<accession>J7G678</accession>
<proteinExistence type="predicted"/>
<keyword evidence="1" id="KW-0542">Nucleomorph</keyword>